<name>A0A0C3A2G8_9AGAM</name>
<dbReference type="AlphaFoldDB" id="A0A0C3A2G8"/>
<dbReference type="InParanoid" id="A0A0C3A2G8"/>
<dbReference type="EMBL" id="KN822011">
    <property type="protein sequence ID" value="KIM67858.1"/>
    <property type="molecule type" value="Genomic_DNA"/>
</dbReference>
<protein>
    <submittedName>
        <fullName evidence="2">Uncharacterized protein</fullName>
    </submittedName>
</protein>
<reference evidence="2 3" key="1">
    <citation type="submission" date="2014-04" db="EMBL/GenBank/DDBJ databases">
        <authorList>
            <consortium name="DOE Joint Genome Institute"/>
            <person name="Kuo A."/>
            <person name="Kohler A."/>
            <person name="Nagy L.G."/>
            <person name="Floudas D."/>
            <person name="Copeland A."/>
            <person name="Barry K.W."/>
            <person name="Cichocki N."/>
            <person name="Veneault-Fourrey C."/>
            <person name="LaButti K."/>
            <person name="Lindquist E.A."/>
            <person name="Lipzen A."/>
            <person name="Lundell T."/>
            <person name="Morin E."/>
            <person name="Murat C."/>
            <person name="Sun H."/>
            <person name="Tunlid A."/>
            <person name="Henrissat B."/>
            <person name="Grigoriev I.V."/>
            <person name="Hibbett D.S."/>
            <person name="Martin F."/>
            <person name="Nordberg H.P."/>
            <person name="Cantor M.N."/>
            <person name="Hua S.X."/>
        </authorList>
    </citation>
    <scope>NUCLEOTIDE SEQUENCE [LARGE SCALE GENOMIC DNA]</scope>
    <source>
        <strain evidence="2 3">Foug A</strain>
    </source>
</reference>
<reference evidence="3" key="2">
    <citation type="submission" date="2015-01" db="EMBL/GenBank/DDBJ databases">
        <title>Evolutionary Origins and Diversification of the Mycorrhizal Mutualists.</title>
        <authorList>
            <consortium name="DOE Joint Genome Institute"/>
            <consortium name="Mycorrhizal Genomics Consortium"/>
            <person name="Kohler A."/>
            <person name="Kuo A."/>
            <person name="Nagy L.G."/>
            <person name="Floudas D."/>
            <person name="Copeland A."/>
            <person name="Barry K.W."/>
            <person name="Cichocki N."/>
            <person name="Veneault-Fourrey C."/>
            <person name="LaButti K."/>
            <person name="Lindquist E.A."/>
            <person name="Lipzen A."/>
            <person name="Lundell T."/>
            <person name="Morin E."/>
            <person name="Murat C."/>
            <person name="Riley R."/>
            <person name="Ohm R."/>
            <person name="Sun H."/>
            <person name="Tunlid A."/>
            <person name="Henrissat B."/>
            <person name="Grigoriev I.V."/>
            <person name="Hibbett D.S."/>
            <person name="Martin F."/>
        </authorList>
    </citation>
    <scope>NUCLEOTIDE SEQUENCE [LARGE SCALE GENOMIC DNA]</scope>
    <source>
        <strain evidence="3">Foug A</strain>
    </source>
</reference>
<proteinExistence type="predicted"/>
<keyword evidence="3" id="KW-1185">Reference proteome</keyword>
<dbReference type="Proteomes" id="UP000053989">
    <property type="component" value="Unassembled WGS sequence"/>
</dbReference>
<evidence type="ECO:0000313" key="2">
    <source>
        <dbReference type="EMBL" id="KIM67858.1"/>
    </source>
</evidence>
<evidence type="ECO:0000313" key="3">
    <source>
        <dbReference type="Proteomes" id="UP000053989"/>
    </source>
</evidence>
<sequence length="236" mass="25102">MTALFLLYISSPDNSHLIVRCSYLACGSHKENSLKRTWTPAHAGAVDAVGAVAGSTETTTDETDHRVDRTEMGICMETLMDTHLTPHRTHTSRGIRTPRLRADLVALARMAGHLPKAMEEAVDTRVIEVGLLLGVVPLGAVLLTEVPPEVGVHKGVDRRDTVGDMARMVTNHRHMDEVVTLVAEVGVVAIMGAGMVINQTMVAMAHNIMDLRTGVTTVGAGMATLILGAEVAVAGS</sequence>
<accession>A0A0C3A2G8</accession>
<gene>
    <name evidence="2" type="ORF">SCLCIDRAFT_1072811</name>
</gene>
<evidence type="ECO:0000256" key="1">
    <source>
        <dbReference type="SAM" id="Phobius"/>
    </source>
</evidence>
<keyword evidence="1" id="KW-0472">Membrane</keyword>
<feature type="transmembrane region" description="Helical" evidence="1">
    <location>
        <begin position="217"/>
        <end position="235"/>
    </location>
</feature>
<keyword evidence="1" id="KW-1133">Transmembrane helix</keyword>
<feature type="transmembrane region" description="Helical" evidence="1">
    <location>
        <begin position="178"/>
        <end position="197"/>
    </location>
</feature>
<keyword evidence="1" id="KW-0812">Transmembrane</keyword>
<dbReference type="HOGENOM" id="CLU_1176013_0_0_1"/>
<organism evidence="2 3">
    <name type="scientific">Scleroderma citrinum Foug A</name>
    <dbReference type="NCBI Taxonomy" id="1036808"/>
    <lineage>
        <taxon>Eukaryota</taxon>
        <taxon>Fungi</taxon>
        <taxon>Dikarya</taxon>
        <taxon>Basidiomycota</taxon>
        <taxon>Agaricomycotina</taxon>
        <taxon>Agaricomycetes</taxon>
        <taxon>Agaricomycetidae</taxon>
        <taxon>Boletales</taxon>
        <taxon>Sclerodermatineae</taxon>
        <taxon>Sclerodermataceae</taxon>
        <taxon>Scleroderma</taxon>
    </lineage>
</organism>